<sequence length="195" mass="21079">MGATYYLDGQMLIAMPTMGDPRFERAVIFVCAHSADGAMGIVVNKPADSITFPDLLERLDIVSHDQGIQLPEEVRRLPVQFGGPVETGRGFVLHTADYFSADCTLPIDEGVGMTATLDVLRAIATGHGPRQAMLALGYAGWGPGQLEHEIQENGWLHCEADETLLFDADLDAKYKLALEKIGVDLRLLSSDAGHG</sequence>
<dbReference type="KEGG" id="kmn:HW532_05075"/>
<dbReference type="HAMAP" id="MF_00758">
    <property type="entry name" value="UPF0301"/>
    <property type="match status" value="1"/>
</dbReference>
<dbReference type="Proteomes" id="UP000593594">
    <property type="component" value="Chromosome"/>
</dbReference>
<accession>A0A7S8C2F0</accession>
<gene>
    <name evidence="3" type="ORF">HW532_05075</name>
</gene>
<comment type="similarity">
    <text evidence="1 2">Belongs to the UPF0301 (AlgH) family.</text>
</comment>
<dbReference type="Gene3D" id="3.40.1740.10">
    <property type="entry name" value="VC0467-like"/>
    <property type="match status" value="1"/>
</dbReference>
<dbReference type="SUPFAM" id="SSF143456">
    <property type="entry name" value="VC0467-like"/>
    <property type="match status" value="1"/>
</dbReference>
<keyword evidence="4" id="KW-1185">Reference proteome</keyword>
<dbReference type="GO" id="GO:0005829">
    <property type="term" value="C:cytosol"/>
    <property type="evidence" value="ECO:0007669"/>
    <property type="project" value="TreeGrafter"/>
</dbReference>
<dbReference type="Pfam" id="PF02622">
    <property type="entry name" value="DUF179"/>
    <property type="match status" value="1"/>
</dbReference>
<dbReference type="InterPro" id="IPR003774">
    <property type="entry name" value="AlgH-like"/>
</dbReference>
<evidence type="ECO:0000256" key="1">
    <source>
        <dbReference type="ARBA" id="ARBA00009600"/>
    </source>
</evidence>
<proteinExistence type="inferred from homology"/>
<reference evidence="3 4" key="1">
    <citation type="submission" date="2020-06" db="EMBL/GenBank/DDBJ databases">
        <title>Genome sequence of 2 isolates from Red Sea Mangroves.</title>
        <authorList>
            <person name="Sefrji F."/>
            <person name="Michoud G."/>
            <person name="Merlino G."/>
            <person name="Daffonchio D."/>
        </authorList>
    </citation>
    <scope>NUCLEOTIDE SEQUENCE [LARGE SCALE GENOMIC DNA]</scope>
    <source>
        <strain evidence="3 4">R1DC25</strain>
    </source>
</reference>
<dbReference type="PANTHER" id="PTHR30327:SF1">
    <property type="entry name" value="UPF0301 PROTEIN YQGE"/>
    <property type="match status" value="1"/>
</dbReference>
<evidence type="ECO:0000256" key="2">
    <source>
        <dbReference type="HAMAP-Rule" id="MF_00758"/>
    </source>
</evidence>
<dbReference type="NCBIfam" id="NF001268">
    <property type="entry name" value="PRK00228.1-4"/>
    <property type="match status" value="1"/>
</dbReference>
<dbReference type="RefSeq" id="WP_213163360.1">
    <property type="nucleotide sequence ID" value="NZ_CP058214.1"/>
</dbReference>
<evidence type="ECO:0000313" key="4">
    <source>
        <dbReference type="Proteomes" id="UP000593594"/>
    </source>
</evidence>
<protein>
    <recommendedName>
        <fullName evidence="2">UPF0301 protein HW532_05075</fullName>
    </recommendedName>
</protein>
<dbReference type="AlphaFoldDB" id="A0A7S8C2F0"/>
<dbReference type="EMBL" id="CP058214">
    <property type="protein sequence ID" value="QPC42128.1"/>
    <property type="molecule type" value="Genomic_DNA"/>
</dbReference>
<evidence type="ECO:0000313" key="3">
    <source>
        <dbReference type="EMBL" id="QPC42128.1"/>
    </source>
</evidence>
<name>A0A7S8C2F0_9HYPH</name>
<dbReference type="PANTHER" id="PTHR30327">
    <property type="entry name" value="UNCHARACTERIZED PROTEIN YQGE"/>
    <property type="match status" value="1"/>
</dbReference>
<organism evidence="3 4">
    <name type="scientific">Kaustia mangrovi</name>
    <dbReference type="NCBI Taxonomy" id="2593653"/>
    <lineage>
        <taxon>Bacteria</taxon>
        <taxon>Pseudomonadati</taxon>
        <taxon>Pseudomonadota</taxon>
        <taxon>Alphaproteobacteria</taxon>
        <taxon>Hyphomicrobiales</taxon>
        <taxon>Parvibaculaceae</taxon>
        <taxon>Kaustia</taxon>
    </lineage>
</organism>